<dbReference type="PANTHER" id="PTHR10584">
    <property type="entry name" value="SUGAR KINASE"/>
    <property type="match status" value="1"/>
</dbReference>
<evidence type="ECO:0000256" key="1">
    <source>
        <dbReference type="ARBA" id="ARBA00022679"/>
    </source>
</evidence>
<keyword evidence="1" id="KW-0808">Transferase</keyword>
<accession>A0A0B0EIA6</accession>
<evidence type="ECO:0000256" key="2">
    <source>
        <dbReference type="ARBA" id="ARBA00022777"/>
    </source>
</evidence>
<evidence type="ECO:0000313" key="4">
    <source>
        <dbReference type="EMBL" id="KHE92309.1"/>
    </source>
</evidence>
<dbReference type="AlphaFoldDB" id="A0A0B0EIA6"/>
<dbReference type="InterPro" id="IPR029056">
    <property type="entry name" value="Ribokinase-like"/>
</dbReference>
<protein>
    <submittedName>
        <fullName evidence="4">Putative ribokinase</fullName>
    </submittedName>
</protein>
<dbReference type="GO" id="GO:0016301">
    <property type="term" value="F:kinase activity"/>
    <property type="evidence" value="ECO:0007669"/>
    <property type="project" value="UniProtKB-KW"/>
</dbReference>
<dbReference type="PROSITE" id="PS00584">
    <property type="entry name" value="PFKB_KINASES_2"/>
    <property type="match status" value="1"/>
</dbReference>
<dbReference type="Proteomes" id="UP000030652">
    <property type="component" value="Unassembled WGS sequence"/>
</dbReference>
<dbReference type="EMBL" id="JRYO01000135">
    <property type="protein sequence ID" value="KHE92309.1"/>
    <property type="molecule type" value="Genomic_DNA"/>
</dbReference>
<keyword evidence="2 4" id="KW-0418">Kinase</keyword>
<dbReference type="CDD" id="cd01942">
    <property type="entry name" value="ribokinase_group_A"/>
    <property type="match status" value="1"/>
</dbReference>
<dbReference type="Gene3D" id="3.40.1190.20">
    <property type="match status" value="1"/>
</dbReference>
<dbReference type="PATRIC" id="fig|237368.3.peg.2029"/>
<reference evidence="4 5" key="1">
    <citation type="submission" date="2014-10" db="EMBL/GenBank/DDBJ databases">
        <title>Draft genome of anammox bacterium scalindua brodae, obtained using differential coverage binning of sequence data from two enrichment reactors.</title>
        <authorList>
            <person name="Speth D.R."/>
            <person name="Russ L."/>
            <person name="Kartal B."/>
            <person name="Op den Camp H.J."/>
            <person name="Dutilh B.E."/>
            <person name="Jetten M.S."/>
        </authorList>
    </citation>
    <scope>NUCLEOTIDE SEQUENCE [LARGE SCALE GENOMIC DNA]</scope>
    <source>
        <strain evidence="4">RU1</strain>
    </source>
</reference>
<evidence type="ECO:0000259" key="3">
    <source>
        <dbReference type="Pfam" id="PF00294"/>
    </source>
</evidence>
<dbReference type="eggNOG" id="COG0524">
    <property type="taxonomic scope" value="Bacteria"/>
</dbReference>
<dbReference type="PROSITE" id="PS00583">
    <property type="entry name" value="PFKB_KINASES_1"/>
    <property type="match status" value="1"/>
</dbReference>
<name>A0A0B0EIA6_9BACT</name>
<proteinExistence type="predicted"/>
<organism evidence="4 5">
    <name type="scientific">Candidatus Scalindua brodae</name>
    <dbReference type="NCBI Taxonomy" id="237368"/>
    <lineage>
        <taxon>Bacteria</taxon>
        <taxon>Pseudomonadati</taxon>
        <taxon>Planctomycetota</taxon>
        <taxon>Candidatus Brocadiia</taxon>
        <taxon>Candidatus Brocadiales</taxon>
        <taxon>Candidatus Scalinduaceae</taxon>
        <taxon>Candidatus Scalindua</taxon>
    </lineage>
</organism>
<sequence length="317" mass="35114">MNILVSGSLAYDRIMNFPGKFSDHILPDKVHILNVCFMINELKENFGGTAGNIAYALAQLGESPTIVATAGRDFESYKEWLNKNKIPTDNVKIIDDELTAGAYITTDQSDNQITAFNPGAMKFGASYDFESIAHDNTVAIVSPGNLDDMYNFSNIYKQKKIDYIFDPGQSLPAWNEEKLVEMIDGSKIFICNDYELQLTQEKTSMTIDDILEKTEILVQTKSEHGSVVIMKEHGQTKNIEIPAAEVDSVKDPTGAGDAYRAGLIKGFFLSDCDIVHAAKIGAVTAAYCVEVYGPQNFNFTPESFNNRFENAFGEKAF</sequence>
<evidence type="ECO:0000313" key="5">
    <source>
        <dbReference type="Proteomes" id="UP000030652"/>
    </source>
</evidence>
<dbReference type="InterPro" id="IPR002173">
    <property type="entry name" value="Carboh/pur_kinase_PfkB_CS"/>
</dbReference>
<dbReference type="SUPFAM" id="SSF53613">
    <property type="entry name" value="Ribokinase-like"/>
    <property type="match status" value="1"/>
</dbReference>
<dbReference type="InterPro" id="IPR011611">
    <property type="entry name" value="PfkB_dom"/>
</dbReference>
<feature type="domain" description="Carbohydrate kinase PfkB" evidence="3">
    <location>
        <begin position="41"/>
        <end position="296"/>
    </location>
</feature>
<comment type="caution">
    <text evidence="4">The sequence shown here is derived from an EMBL/GenBank/DDBJ whole genome shotgun (WGS) entry which is preliminary data.</text>
</comment>
<dbReference type="Pfam" id="PF00294">
    <property type="entry name" value="PfkB"/>
    <property type="match status" value="1"/>
</dbReference>
<dbReference type="PANTHER" id="PTHR10584:SF166">
    <property type="entry name" value="RIBOKINASE"/>
    <property type="match status" value="1"/>
</dbReference>
<gene>
    <name evidence="4" type="ORF">SCABRO_01866</name>
</gene>